<sequence>MSEGGYNALIPTGVKFGVPSIPTFSTSSLPPTTILNISSVQQNCYMLRIALPPAKTTYSTSIASPPTMKCHLAARILSASGSSSVSRLQRPEALVRHYPAHRPSQVHPGHTGALRGHLFRHQQHDCPSEHERLGEQPSIHRRSRGHRKITSPDIHHPDGHIWR</sequence>
<feature type="compositionally biased region" description="Basic residues" evidence="1">
    <location>
        <begin position="139"/>
        <end position="149"/>
    </location>
</feature>
<organism evidence="2 3">
    <name type="scientific">Canariomyces notabilis</name>
    <dbReference type="NCBI Taxonomy" id="2074819"/>
    <lineage>
        <taxon>Eukaryota</taxon>
        <taxon>Fungi</taxon>
        <taxon>Dikarya</taxon>
        <taxon>Ascomycota</taxon>
        <taxon>Pezizomycotina</taxon>
        <taxon>Sordariomycetes</taxon>
        <taxon>Sordariomycetidae</taxon>
        <taxon>Sordariales</taxon>
        <taxon>Chaetomiaceae</taxon>
        <taxon>Canariomyces</taxon>
    </lineage>
</organism>
<feature type="region of interest" description="Disordered" evidence="1">
    <location>
        <begin position="123"/>
        <end position="163"/>
    </location>
</feature>
<accession>A0AAN6T9F3</accession>
<dbReference type="RefSeq" id="XP_064666766.1">
    <property type="nucleotide sequence ID" value="XM_064809382.1"/>
</dbReference>
<dbReference type="AlphaFoldDB" id="A0AAN6T9F3"/>
<feature type="compositionally biased region" description="Basic and acidic residues" evidence="1">
    <location>
        <begin position="123"/>
        <end position="134"/>
    </location>
</feature>
<dbReference type="GeneID" id="89933506"/>
<feature type="compositionally biased region" description="Basic and acidic residues" evidence="1">
    <location>
        <begin position="153"/>
        <end position="163"/>
    </location>
</feature>
<reference evidence="2" key="1">
    <citation type="journal article" date="2023" name="Mol. Phylogenet. Evol.">
        <title>Genome-scale phylogeny and comparative genomics of the fungal order Sordariales.</title>
        <authorList>
            <person name="Hensen N."/>
            <person name="Bonometti L."/>
            <person name="Westerberg I."/>
            <person name="Brannstrom I.O."/>
            <person name="Guillou S."/>
            <person name="Cros-Aarteil S."/>
            <person name="Calhoun S."/>
            <person name="Haridas S."/>
            <person name="Kuo A."/>
            <person name="Mondo S."/>
            <person name="Pangilinan J."/>
            <person name="Riley R."/>
            <person name="LaButti K."/>
            <person name="Andreopoulos B."/>
            <person name="Lipzen A."/>
            <person name="Chen C."/>
            <person name="Yan M."/>
            <person name="Daum C."/>
            <person name="Ng V."/>
            <person name="Clum A."/>
            <person name="Steindorff A."/>
            <person name="Ohm R.A."/>
            <person name="Martin F."/>
            <person name="Silar P."/>
            <person name="Natvig D.O."/>
            <person name="Lalanne C."/>
            <person name="Gautier V."/>
            <person name="Ament-Velasquez S.L."/>
            <person name="Kruys A."/>
            <person name="Hutchinson M.I."/>
            <person name="Powell A.J."/>
            <person name="Barry K."/>
            <person name="Miller A.N."/>
            <person name="Grigoriev I.V."/>
            <person name="Debuchy R."/>
            <person name="Gladieux P."/>
            <person name="Hiltunen Thoren M."/>
            <person name="Johannesson H."/>
        </authorList>
    </citation>
    <scope>NUCLEOTIDE SEQUENCE</scope>
    <source>
        <strain evidence="2">CBS 508.74</strain>
    </source>
</reference>
<proteinExistence type="predicted"/>
<evidence type="ECO:0000256" key="1">
    <source>
        <dbReference type="SAM" id="MobiDB-lite"/>
    </source>
</evidence>
<gene>
    <name evidence="2" type="ORF">N656DRAFT_361197</name>
</gene>
<evidence type="ECO:0000313" key="2">
    <source>
        <dbReference type="EMBL" id="KAK4109196.1"/>
    </source>
</evidence>
<dbReference type="Proteomes" id="UP001302812">
    <property type="component" value="Unassembled WGS sequence"/>
</dbReference>
<comment type="caution">
    <text evidence="2">The sequence shown here is derived from an EMBL/GenBank/DDBJ whole genome shotgun (WGS) entry which is preliminary data.</text>
</comment>
<protein>
    <submittedName>
        <fullName evidence="2">Uncharacterized protein</fullName>
    </submittedName>
</protein>
<evidence type="ECO:0000313" key="3">
    <source>
        <dbReference type="Proteomes" id="UP001302812"/>
    </source>
</evidence>
<name>A0AAN6T9F3_9PEZI</name>
<dbReference type="EMBL" id="MU853358">
    <property type="protein sequence ID" value="KAK4109196.1"/>
    <property type="molecule type" value="Genomic_DNA"/>
</dbReference>
<keyword evidence="3" id="KW-1185">Reference proteome</keyword>
<reference evidence="2" key="2">
    <citation type="submission" date="2023-05" db="EMBL/GenBank/DDBJ databases">
        <authorList>
            <consortium name="Lawrence Berkeley National Laboratory"/>
            <person name="Steindorff A."/>
            <person name="Hensen N."/>
            <person name="Bonometti L."/>
            <person name="Westerberg I."/>
            <person name="Brannstrom I.O."/>
            <person name="Guillou S."/>
            <person name="Cros-Aarteil S."/>
            <person name="Calhoun S."/>
            <person name="Haridas S."/>
            <person name="Kuo A."/>
            <person name="Mondo S."/>
            <person name="Pangilinan J."/>
            <person name="Riley R."/>
            <person name="Labutti K."/>
            <person name="Andreopoulos B."/>
            <person name="Lipzen A."/>
            <person name="Chen C."/>
            <person name="Yanf M."/>
            <person name="Daum C."/>
            <person name="Ng V."/>
            <person name="Clum A."/>
            <person name="Ohm R."/>
            <person name="Martin F."/>
            <person name="Silar P."/>
            <person name="Natvig D."/>
            <person name="Lalanne C."/>
            <person name="Gautier V."/>
            <person name="Ament-Velasquez S.L."/>
            <person name="Kruys A."/>
            <person name="Hutchinson M.I."/>
            <person name="Powell A.J."/>
            <person name="Barry K."/>
            <person name="Miller A.N."/>
            <person name="Grigoriev I.V."/>
            <person name="Debuchy R."/>
            <person name="Gladieux P."/>
            <person name="Thoren M.H."/>
            <person name="Johannesson H."/>
        </authorList>
    </citation>
    <scope>NUCLEOTIDE SEQUENCE</scope>
    <source>
        <strain evidence="2">CBS 508.74</strain>
    </source>
</reference>